<organism evidence="1 2">
    <name type="scientific">Sediminibacillus halophilus</name>
    <dbReference type="NCBI Taxonomy" id="482461"/>
    <lineage>
        <taxon>Bacteria</taxon>
        <taxon>Bacillati</taxon>
        <taxon>Bacillota</taxon>
        <taxon>Bacilli</taxon>
        <taxon>Bacillales</taxon>
        <taxon>Bacillaceae</taxon>
        <taxon>Sediminibacillus</taxon>
    </lineage>
</organism>
<reference evidence="2" key="1">
    <citation type="submission" date="2016-10" db="EMBL/GenBank/DDBJ databases">
        <authorList>
            <person name="Varghese N."/>
            <person name="Submissions S."/>
        </authorList>
    </citation>
    <scope>NUCLEOTIDE SEQUENCE [LARGE SCALE GENOMIC DNA]</scope>
    <source>
        <strain evidence="2">CGMCC 1.6199</strain>
    </source>
</reference>
<accession>A0A1G9V1K0</accession>
<dbReference type="Proteomes" id="UP000182347">
    <property type="component" value="Unassembled WGS sequence"/>
</dbReference>
<evidence type="ECO:0000313" key="1">
    <source>
        <dbReference type="EMBL" id="SDM66102.1"/>
    </source>
</evidence>
<dbReference type="Gene3D" id="1.10.287.800">
    <property type="entry name" value="protein ne1242"/>
    <property type="match status" value="1"/>
</dbReference>
<name>A0A1G9V1K0_9BACI</name>
<evidence type="ECO:0000313" key="2">
    <source>
        <dbReference type="Proteomes" id="UP000182347"/>
    </source>
</evidence>
<dbReference type="EMBL" id="FNHF01000004">
    <property type="protein sequence ID" value="SDM66102.1"/>
    <property type="molecule type" value="Genomic_DNA"/>
</dbReference>
<keyword evidence="2" id="KW-1185">Reference proteome</keyword>
<dbReference type="RefSeq" id="WP_245693829.1">
    <property type="nucleotide sequence ID" value="NZ_FNHF01000004.1"/>
</dbReference>
<proteinExistence type="predicted"/>
<sequence>MSNIVTYETYLQAIDNLTFEESTDIYNEIIKSANTNDQEFQEFWEDMMDNAITYANTRAKWSIQTSTERREVDERRTRQHNGFMASLKLIASYMKEQNWNAAWFDRLGTIENDRKRFGDFACYLVFINSINAR</sequence>
<dbReference type="STRING" id="482461.SAMN05216244_3095"/>
<protein>
    <submittedName>
        <fullName evidence="1">Uncharacterized protein</fullName>
    </submittedName>
</protein>
<dbReference type="AlphaFoldDB" id="A0A1G9V1K0"/>
<gene>
    <name evidence="1" type="ORF">SAMN05216244_3095</name>
</gene>